<gene>
    <name evidence="1" type="ORF">LYSCAS_14960</name>
</gene>
<protein>
    <recommendedName>
        <fullName evidence="3">STAS/SEC14 domain-containing protein</fullName>
    </recommendedName>
</protein>
<reference evidence="1 2" key="1">
    <citation type="submission" date="2021-03" db="EMBL/GenBank/DDBJ databases">
        <title>Complete Genome Sequences of Two Lysobacter Strains Isolated from Sea Water (Lysobacter caseinilyticus) and Soil (Lysobacter helvus) in South Korea.</title>
        <authorList>
            <person name="Watanabe Y."/>
            <person name="Arakawa K."/>
        </authorList>
    </citation>
    <scope>NUCLEOTIDE SEQUENCE [LARGE SCALE GENOMIC DNA]</scope>
    <source>
        <strain evidence="1 2">KVB24</strain>
    </source>
</reference>
<dbReference type="RefSeq" id="WP_213437277.1">
    <property type="nucleotide sequence ID" value="NZ_AP024545.1"/>
</dbReference>
<accession>A0ABM7Q591</accession>
<evidence type="ECO:0008006" key="3">
    <source>
        <dbReference type="Google" id="ProtNLM"/>
    </source>
</evidence>
<proteinExistence type="predicted"/>
<name>A0ABM7Q591_9GAMM</name>
<dbReference type="EMBL" id="AP024545">
    <property type="protein sequence ID" value="BCT92472.1"/>
    <property type="molecule type" value="Genomic_DNA"/>
</dbReference>
<organism evidence="1 2">
    <name type="scientific">Noviluteimonas caseinilytica</name>
    <dbReference type="NCBI Taxonomy" id="2675101"/>
    <lineage>
        <taxon>Bacteria</taxon>
        <taxon>Pseudomonadati</taxon>
        <taxon>Pseudomonadota</taxon>
        <taxon>Gammaproteobacteria</taxon>
        <taxon>Lysobacterales</taxon>
        <taxon>Lysobacteraceae</taxon>
        <taxon>Noviluteimonas</taxon>
    </lineage>
</organism>
<evidence type="ECO:0000313" key="1">
    <source>
        <dbReference type="EMBL" id="BCT92472.1"/>
    </source>
</evidence>
<evidence type="ECO:0000313" key="2">
    <source>
        <dbReference type="Proteomes" id="UP000681317"/>
    </source>
</evidence>
<dbReference type="Proteomes" id="UP000681317">
    <property type="component" value="Chromosome"/>
</dbReference>
<keyword evidence="2" id="KW-1185">Reference proteome</keyword>
<sequence>MDEQDTGALPPARSRTIKYLPNSDIIEVRYAGEVSYDFRIGTIDALGRMTPAGGFRRLLINYTSAWPIATPEPKAVAEFGARMGRLAFTTDARVALVNAPTDVQVQTNEVLTQGGFVFRQFDDRVQAVAWLLAERTA</sequence>